<protein>
    <recommendedName>
        <fullName evidence="2">SET domain-containing protein</fullName>
    </recommendedName>
</protein>
<feature type="domain" description="SET" evidence="2">
    <location>
        <begin position="8"/>
        <end position="178"/>
    </location>
</feature>
<gene>
    <name evidence="3" type="ORF">PECAL_6P15510</name>
</gene>
<dbReference type="Gene3D" id="3.90.1410.10">
    <property type="entry name" value="set domain protein methyltransferase, domain 1"/>
    <property type="match status" value="1"/>
</dbReference>
<reference evidence="3" key="1">
    <citation type="submission" date="2021-11" db="EMBL/GenBank/DDBJ databases">
        <authorList>
            <consortium name="Genoscope - CEA"/>
            <person name="William W."/>
        </authorList>
    </citation>
    <scope>NUCLEOTIDE SEQUENCE</scope>
</reference>
<dbReference type="AlphaFoldDB" id="A0A8J2X524"/>
<organism evidence="3 4">
    <name type="scientific">Pelagomonas calceolata</name>
    <dbReference type="NCBI Taxonomy" id="35677"/>
    <lineage>
        <taxon>Eukaryota</taxon>
        <taxon>Sar</taxon>
        <taxon>Stramenopiles</taxon>
        <taxon>Ochrophyta</taxon>
        <taxon>Pelagophyceae</taxon>
        <taxon>Pelagomonadales</taxon>
        <taxon>Pelagomonadaceae</taxon>
        <taxon>Pelagomonas</taxon>
    </lineage>
</organism>
<dbReference type="Proteomes" id="UP000789595">
    <property type="component" value="Unassembled WGS sequence"/>
</dbReference>
<evidence type="ECO:0000256" key="1">
    <source>
        <dbReference type="SAM" id="MobiDB-lite"/>
    </source>
</evidence>
<evidence type="ECO:0000313" key="4">
    <source>
        <dbReference type="Proteomes" id="UP000789595"/>
    </source>
</evidence>
<dbReference type="EMBL" id="CAKKNE010000006">
    <property type="protein sequence ID" value="CAH0379913.1"/>
    <property type="molecule type" value="Genomic_DNA"/>
</dbReference>
<proteinExistence type="predicted"/>
<comment type="caution">
    <text evidence="3">The sequence shown here is derived from an EMBL/GenBank/DDBJ whole genome shotgun (WGS) entry which is preliminary data.</text>
</comment>
<dbReference type="InterPro" id="IPR001214">
    <property type="entry name" value="SET_dom"/>
</dbReference>
<feature type="region of interest" description="Disordered" evidence="1">
    <location>
        <begin position="262"/>
        <end position="283"/>
    </location>
</feature>
<dbReference type="PROSITE" id="PS50280">
    <property type="entry name" value="SET"/>
    <property type="match status" value="1"/>
</dbReference>
<accession>A0A8J2X524</accession>
<dbReference type="InterPro" id="IPR046341">
    <property type="entry name" value="SET_dom_sf"/>
</dbReference>
<sequence>MAAHVMHPSLAVVDTPHGRGLRATAPVRAGERLLYAPAAAQLDGVDADELATTLLAELERGAHKWLASLPRGVAYSAAGCDDATRAALCATAGGGLGDCAFVRSVGQAQGRADQRWARSFVVANALRVKSGHLRLAPLFTLLNHGEDGLRPTELEDGALSLEAARDLQPGDDVRIDYGHGSHGGAGVLHRYGWFPSTASTEFVVFNEASDDAILEKLRKRLALDNGVTLRSDVSGPNEALELASLLPVLSSNSLVSLSRRLDRGEDGDDASTSQASPTKSASSSCGLFGLFAAETDRDVAYGWLLRRSPQLLARARAHCCSVLDSALSASRKNAASAIARGGAAVASLREHCARYRLSREAMLERYAAPLRCSKS</sequence>
<name>A0A8J2X524_9STRA</name>
<evidence type="ECO:0000259" key="2">
    <source>
        <dbReference type="PROSITE" id="PS50280"/>
    </source>
</evidence>
<feature type="compositionally biased region" description="Low complexity" evidence="1">
    <location>
        <begin position="270"/>
        <end position="283"/>
    </location>
</feature>
<evidence type="ECO:0000313" key="3">
    <source>
        <dbReference type="EMBL" id="CAH0379913.1"/>
    </source>
</evidence>
<dbReference type="SUPFAM" id="SSF82199">
    <property type="entry name" value="SET domain"/>
    <property type="match status" value="1"/>
</dbReference>
<keyword evidence="4" id="KW-1185">Reference proteome</keyword>